<dbReference type="AlphaFoldDB" id="A0A7G1NP74"/>
<sequence length="45" mass="4826">MTRIIADISVSLDSFATGLHPGPGWDDTSGYGAGEATHMTYDVRR</sequence>
<proteinExistence type="predicted"/>
<dbReference type="Proteomes" id="UP000516373">
    <property type="component" value="Chromosome"/>
</dbReference>
<dbReference type="KEGG" id="stui:GCM10017668_68610"/>
<protein>
    <recommendedName>
        <fullName evidence="3">Dihydrofolate reductase</fullName>
    </recommendedName>
</protein>
<evidence type="ECO:0000313" key="2">
    <source>
        <dbReference type="Proteomes" id="UP000516373"/>
    </source>
</evidence>
<gene>
    <name evidence="1" type="ORF">GCM10017668_68610</name>
</gene>
<name>A0A7G1NP74_9ACTN</name>
<reference evidence="1 2" key="1">
    <citation type="journal article" date="2014" name="Int. J. Syst. Evol. Microbiol.">
        <title>Complete genome sequence of Corynebacterium casei LMG S-19264T (=DSM 44701T), isolated from a smear-ripened cheese.</title>
        <authorList>
            <consortium name="US DOE Joint Genome Institute (JGI-PGF)"/>
            <person name="Walter F."/>
            <person name="Albersmeier A."/>
            <person name="Kalinowski J."/>
            <person name="Ruckert C."/>
        </authorList>
    </citation>
    <scope>NUCLEOTIDE SEQUENCE [LARGE SCALE GENOMIC DNA]</scope>
    <source>
        <strain evidence="1 2">JCM 4255</strain>
    </source>
</reference>
<evidence type="ECO:0000313" key="1">
    <source>
        <dbReference type="EMBL" id="BCL25018.1"/>
    </source>
</evidence>
<dbReference type="EMBL" id="AP023439">
    <property type="protein sequence ID" value="BCL25018.1"/>
    <property type="molecule type" value="Genomic_DNA"/>
</dbReference>
<organism evidence="1 2">
    <name type="scientific">Streptomyces tuirus</name>
    <dbReference type="NCBI Taxonomy" id="68278"/>
    <lineage>
        <taxon>Bacteria</taxon>
        <taxon>Bacillati</taxon>
        <taxon>Actinomycetota</taxon>
        <taxon>Actinomycetes</taxon>
        <taxon>Kitasatosporales</taxon>
        <taxon>Streptomycetaceae</taxon>
        <taxon>Streptomyces</taxon>
    </lineage>
</organism>
<accession>A0A7G1NP74</accession>
<evidence type="ECO:0008006" key="3">
    <source>
        <dbReference type="Google" id="ProtNLM"/>
    </source>
</evidence>